<name>A0ABU0ECF4_9CELL</name>
<keyword evidence="1" id="KW-0503">Monooxygenase</keyword>
<accession>A0ABU0ECF4</accession>
<dbReference type="Proteomes" id="UP001239626">
    <property type="component" value="Unassembled WGS sequence"/>
</dbReference>
<evidence type="ECO:0000313" key="2">
    <source>
        <dbReference type="Proteomes" id="UP001239626"/>
    </source>
</evidence>
<dbReference type="RefSeq" id="WP_307490382.1">
    <property type="nucleotide sequence ID" value="NZ_JAUSVB010000001.1"/>
</dbReference>
<organism evidence="1 2">
    <name type="scientific">Cellulomonas humilata</name>
    <dbReference type="NCBI Taxonomy" id="144055"/>
    <lineage>
        <taxon>Bacteria</taxon>
        <taxon>Bacillati</taxon>
        <taxon>Actinomycetota</taxon>
        <taxon>Actinomycetes</taxon>
        <taxon>Micrococcales</taxon>
        <taxon>Cellulomonadaceae</taxon>
        <taxon>Cellulomonas</taxon>
    </lineage>
</organism>
<gene>
    <name evidence="1" type="ORF">J2X26_001042</name>
</gene>
<reference evidence="1 2" key="1">
    <citation type="submission" date="2023-07" db="EMBL/GenBank/DDBJ databases">
        <title>Sorghum-associated microbial communities from plants grown in Nebraska, USA.</title>
        <authorList>
            <person name="Schachtman D."/>
        </authorList>
    </citation>
    <scope>NUCLEOTIDE SEQUENCE [LARGE SCALE GENOMIC DNA]</scope>
    <source>
        <strain evidence="1 2">BE332</strain>
    </source>
</reference>
<keyword evidence="2" id="KW-1185">Reference proteome</keyword>
<proteinExistence type="predicted"/>
<protein>
    <submittedName>
        <fullName evidence="1">Antibiotic biosynthesis monooxygenase (ABM) superfamily enzyme</fullName>
    </submittedName>
</protein>
<evidence type="ECO:0000313" key="1">
    <source>
        <dbReference type="EMBL" id="MDQ0372745.1"/>
    </source>
</evidence>
<comment type="caution">
    <text evidence="1">The sequence shown here is derived from an EMBL/GenBank/DDBJ whole genome shotgun (WGS) entry which is preliminary data.</text>
</comment>
<keyword evidence="1" id="KW-0560">Oxidoreductase</keyword>
<dbReference type="EMBL" id="JAUSVB010000001">
    <property type="protein sequence ID" value="MDQ0372745.1"/>
    <property type="molecule type" value="Genomic_DNA"/>
</dbReference>
<sequence length="100" mass="11558">MPRTVQLRRYNLKPHLVEEFLVWWPSLLVPARATFGFTVESAYLNRQTAEFTWAVSAEGDAAEFRRLEQAWMDSPERTVVFDGVDGWNDSTVIALVERIV</sequence>
<dbReference type="GO" id="GO:0004497">
    <property type="term" value="F:monooxygenase activity"/>
    <property type="evidence" value="ECO:0007669"/>
    <property type="project" value="UniProtKB-KW"/>
</dbReference>